<evidence type="ECO:0000313" key="3">
    <source>
        <dbReference type="Proteomes" id="UP000297535"/>
    </source>
</evidence>
<keyword evidence="1" id="KW-0732">Signal</keyword>
<dbReference type="AlphaFoldDB" id="A0A4Z0NWM9"/>
<evidence type="ECO:0000313" key="2">
    <source>
        <dbReference type="EMBL" id="TGE01878.1"/>
    </source>
</evidence>
<feature type="chain" id="PRO_5021387550" evidence="1">
    <location>
        <begin position="22"/>
        <end position="175"/>
    </location>
</feature>
<reference evidence="2 3" key="1">
    <citation type="submission" date="2019-04" db="EMBL/GenBank/DDBJ databases">
        <authorList>
            <person name="Feng G."/>
            <person name="Zhu H."/>
        </authorList>
    </citation>
    <scope>NUCLEOTIDE SEQUENCE [LARGE SCALE GENOMIC DNA]</scope>
    <source>
        <strain evidence="2 3">6HR-1</strain>
    </source>
</reference>
<accession>A0A4Z0NWM9</accession>
<gene>
    <name evidence="2" type="ORF">EU555_04195</name>
</gene>
<organism evidence="2 3">
    <name type="scientific">Methylobacterium nonmethylotrophicum</name>
    <dbReference type="NCBI Taxonomy" id="1141884"/>
    <lineage>
        <taxon>Bacteria</taxon>
        <taxon>Pseudomonadati</taxon>
        <taxon>Pseudomonadota</taxon>
        <taxon>Alphaproteobacteria</taxon>
        <taxon>Hyphomicrobiales</taxon>
        <taxon>Methylobacteriaceae</taxon>
        <taxon>Methylobacterium</taxon>
    </lineage>
</organism>
<proteinExistence type="predicted"/>
<comment type="caution">
    <text evidence="2">The sequence shown here is derived from an EMBL/GenBank/DDBJ whole genome shotgun (WGS) entry which is preliminary data.</text>
</comment>
<protein>
    <submittedName>
        <fullName evidence="2">Uncharacterized protein</fullName>
    </submittedName>
</protein>
<dbReference type="Proteomes" id="UP000297535">
    <property type="component" value="Unassembled WGS sequence"/>
</dbReference>
<name>A0A4Z0NWM9_9HYPH</name>
<dbReference type="EMBL" id="SRLB01000002">
    <property type="protein sequence ID" value="TGE01878.1"/>
    <property type="molecule type" value="Genomic_DNA"/>
</dbReference>
<sequence>MHRAISVALLLVATSLGPAGAEELLLSVKAPTPDPAPDAAPPAVNLGGGFIEFLITGRVPQPRSDVAPMPTAAPGQAAQVPAVPMQGAQVPAHVPAQMPIAPARTVQAQAATGPAMPTGDVTVVDYSGPFEPGSVILNVTKNLVYRILPDGKMAIYRNDSSQIRLARSMLKQAGR</sequence>
<feature type="signal peptide" evidence="1">
    <location>
        <begin position="1"/>
        <end position="21"/>
    </location>
</feature>
<evidence type="ECO:0000256" key="1">
    <source>
        <dbReference type="SAM" id="SignalP"/>
    </source>
</evidence>
<dbReference type="OrthoDB" id="9884798at2"/>
<keyword evidence="3" id="KW-1185">Reference proteome</keyword>
<dbReference type="RefSeq" id="WP_135413254.1">
    <property type="nucleotide sequence ID" value="NZ_SRLB01000002.1"/>
</dbReference>